<name>A0ABQ6IPC8_9MICO</name>
<proteinExistence type="predicted"/>
<feature type="transmembrane region" description="Helical" evidence="1">
    <location>
        <begin position="146"/>
        <end position="166"/>
    </location>
</feature>
<dbReference type="Proteomes" id="UP001157126">
    <property type="component" value="Unassembled WGS sequence"/>
</dbReference>
<feature type="transmembrane region" description="Helical" evidence="1">
    <location>
        <begin position="48"/>
        <end position="68"/>
    </location>
</feature>
<feature type="transmembrane region" description="Helical" evidence="1">
    <location>
        <begin position="117"/>
        <end position="134"/>
    </location>
</feature>
<evidence type="ECO:0000313" key="2">
    <source>
        <dbReference type="EMBL" id="GMA39062.1"/>
    </source>
</evidence>
<dbReference type="PANTHER" id="PTHR36844:SF1">
    <property type="entry name" value="PROTEASE PRSW"/>
    <property type="match status" value="1"/>
</dbReference>
<dbReference type="EMBL" id="BSUO01000001">
    <property type="protein sequence ID" value="GMA39062.1"/>
    <property type="molecule type" value="Genomic_DNA"/>
</dbReference>
<sequence>MAAGLGVDPQFFAAVMVAPVVEEIAKGVGILVIWAMRRREFDGVLDGIVYAGIIAAGFAFGENILYLGQAMLEGGAVGLAVTFVLRGIVSPFAHPLFTLWTGVGIGMLVTGRSPLRFFAPLLGLVLAMVLHAMWNGGTALGFEGWVGAYLFVHVPVFLATIAFAVWSRRREDRTAGANLRHYERLGVFHPAEISMLSDSRLRRAARDRAAQVGGRQAKAAMRDFQDDAIELAYLRGRSLRGHAGPDVVAEEHRLVDSVVRARAALTAR</sequence>
<keyword evidence="3" id="KW-1185">Reference proteome</keyword>
<evidence type="ECO:0008006" key="4">
    <source>
        <dbReference type="Google" id="ProtNLM"/>
    </source>
</evidence>
<feature type="transmembrane region" description="Helical" evidence="1">
    <location>
        <begin position="88"/>
        <end position="110"/>
    </location>
</feature>
<dbReference type="RefSeq" id="WP_284303055.1">
    <property type="nucleotide sequence ID" value="NZ_BSUO01000001.1"/>
</dbReference>
<accession>A0ABQ6IPC8</accession>
<feature type="transmembrane region" description="Helical" evidence="1">
    <location>
        <begin position="12"/>
        <end position="36"/>
    </location>
</feature>
<dbReference type="InterPro" id="IPR026898">
    <property type="entry name" value="PrsW"/>
</dbReference>
<keyword evidence="1" id="KW-0812">Transmembrane</keyword>
<evidence type="ECO:0000313" key="3">
    <source>
        <dbReference type="Proteomes" id="UP001157126"/>
    </source>
</evidence>
<organism evidence="2 3">
    <name type="scientific">Mobilicoccus caccae</name>
    <dbReference type="NCBI Taxonomy" id="1859295"/>
    <lineage>
        <taxon>Bacteria</taxon>
        <taxon>Bacillati</taxon>
        <taxon>Actinomycetota</taxon>
        <taxon>Actinomycetes</taxon>
        <taxon>Micrococcales</taxon>
        <taxon>Dermatophilaceae</taxon>
        <taxon>Mobilicoccus</taxon>
    </lineage>
</organism>
<protein>
    <recommendedName>
        <fullName evidence="4">PrsW family intramembrane metalloprotease</fullName>
    </recommendedName>
</protein>
<reference evidence="3" key="1">
    <citation type="journal article" date="2019" name="Int. J. Syst. Evol. Microbiol.">
        <title>The Global Catalogue of Microorganisms (GCM) 10K type strain sequencing project: providing services to taxonomists for standard genome sequencing and annotation.</title>
        <authorList>
            <consortium name="The Broad Institute Genomics Platform"/>
            <consortium name="The Broad Institute Genome Sequencing Center for Infectious Disease"/>
            <person name="Wu L."/>
            <person name="Ma J."/>
        </authorList>
    </citation>
    <scope>NUCLEOTIDE SEQUENCE [LARGE SCALE GENOMIC DNA]</scope>
    <source>
        <strain evidence="3">NBRC 113072</strain>
    </source>
</reference>
<keyword evidence="1" id="KW-1133">Transmembrane helix</keyword>
<keyword evidence="1" id="KW-0472">Membrane</keyword>
<dbReference type="PANTHER" id="PTHR36844">
    <property type="entry name" value="PROTEASE PRSW"/>
    <property type="match status" value="1"/>
</dbReference>
<dbReference type="Pfam" id="PF13367">
    <property type="entry name" value="PrsW-protease"/>
    <property type="match status" value="1"/>
</dbReference>
<evidence type="ECO:0000256" key="1">
    <source>
        <dbReference type="SAM" id="Phobius"/>
    </source>
</evidence>
<gene>
    <name evidence="2" type="ORF">GCM10025883_11070</name>
</gene>
<comment type="caution">
    <text evidence="2">The sequence shown here is derived from an EMBL/GenBank/DDBJ whole genome shotgun (WGS) entry which is preliminary data.</text>
</comment>